<sequence length="46" mass="5135">MDLIKAQWLRRAEEVGRELPCRIPLSEVSNAYGQEPDEADSMEGSG</sequence>
<gene>
    <name evidence="1" type="ORF">EAIL5_1761</name>
</gene>
<protein>
    <submittedName>
        <fullName evidence="1">Uncharacterized protein</fullName>
    </submittedName>
</protein>
<dbReference type="AlphaFoldDB" id="E5B528"/>
<reference evidence="1" key="1">
    <citation type="journal article" date="2011" name="J. Bacteriol.">
        <title>Genome Sequence of an Erwinia amylovora Strain with Pathogenicity Restricted to Rubus Plants.</title>
        <authorList>
            <person name="Powney R."/>
            <person name="Smits T.H."/>
            <person name="Sawbridge T."/>
            <person name="Frey B."/>
            <person name="Blom J."/>
            <person name="Frey J.E."/>
            <person name="Plummer K.M."/>
            <person name="Beer S.V."/>
            <person name="Luck J."/>
            <person name="Duffy B."/>
            <person name="Rodoni B."/>
        </authorList>
    </citation>
    <scope>NUCLEOTIDE SEQUENCE</scope>
    <source>
        <strain evidence="1">ATCC BAA-2158</strain>
    </source>
</reference>
<organism evidence="1">
    <name type="scientific">Erwinia amylovora ATCC BAA-2158</name>
    <dbReference type="NCBI Taxonomy" id="889211"/>
    <lineage>
        <taxon>Bacteria</taxon>
        <taxon>Pseudomonadati</taxon>
        <taxon>Pseudomonadota</taxon>
        <taxon>Gammaproteobacteria</taxon>
        <taxon>Enterobacterales</taxon>
        <taxon>Erwiniaceae</taxon>
        <taxon>Erwinia</taxon>
    </lineage>
</organism>
<proteinExistence type="predicted"/>
<accession>E5B528</accession>
<dbReference type="EMBL" id="FR719190">
    <property type="protein sequence ID" value="CBX80581.1"/>
    <property type="molecule type" value="Genomic_DNA"/>
</dbReference>
<evidence type="ECO:0000313" key="1">
    <source>
        <dbReference type="EMBL" id="CBX80581.1"/>
    </source>
</evidence>
<name>E5B528_ERWAM</name>